<dbReference type="InterPro" id="IPR003107">
    <property type="entry name" value="HAT"/>
</dbReference>
<gene>
    <name evidence="6" type="ORF">HF325_001948</name>
</gene>
<reference evidence="6" key="1">
    <citation type="submission" date="2020-10" db="EMBL/GenBank/DDBJ databases">
        <title>The Whole-Genome Sequence of Metschnikowia persimmonesis, a Novel Endophytic Yeast Species Isolated from Medicinal Plant Diospyros kaki Thumb.</title>
        <authorList>
            <person name="Rahmat E."/>
            <person name="Kang Y."/>
        </authorList>
    </citation>
    <scope>NUCLEOTIDE SEQUENCE</scope>
    <source>
        <strain evidence="6">KIOM G15050</strain>
    </source>
</reference>
<protein>
    <recommendedName>
        <fullName evidence="5">PRP1 splicing factor N-terminal domain-containing protein</fullName>
    </recommendedName>
</protein>
<dbReference type="EMBL" id="JACBPP010000002">
    <property type="protein sequence ID" value="KAF8004500.1"/>
    <property type="molecule type" value="Genomic_DNA"/>
</dbReference>
<sequence>MERKSFLDQEPPPGYVAGVGRGATGFTTSADTGPVRFESQFGGELADGADAQEEGILAQTANKSREDDEADRIYEQIDHRLQKRYKKRSGDQVSADSAGTVEIPTGTGAIQQEFTLLKSELAQVSMDEWASLPEVGDLTRRNKRQRLLDQQQQRTYAAPDMLISSAGSGFKENASNTTVVAENDSAVKLAEIEEWEQKSALAGDLEKGRLVLASLRRAEPYKADLWISSARLEEQARQIHQAKILISKGCDLIPHNDEIWLESIRLHRSEGTKVCKTIMSEALRLNSQSEKLWFAALQLENPGDVTSRRKVVMKALEFLPRSVNLWKFLIDMGGTNEEQMRLLTRATELCPKEWDLWLTLVNISSYSDAKAVLNKARKQLPNEANIWITALKLEERENLDVSVEKLAIMFEKGRKELANTLSLRVPQNWLEDAVKAQEEGFAKSSQAIVKCVLKDISVDDELDQLHALAASHSLTSPMISSYIQQFICEVQPLVINNWRMLFGLLKSDIPRLYDMYEKAMDSMPENEIVPLMYAKDKWILGSDVPGARAILESACKVMPNSEKIWVGRLKLELRNHEFTRALTVSKESIRVPSTSSPRLWYKHIHVLRYHCKRKPGQIAIENALAASKEALLYVSREP</sequence>
<evidence type="ECO:0000313" key="6">
    <source>
        <dbReference type="EMBL" id="KAF8004500.1"/>
    </source>
</evidence>
<evidence type="ECO:0000256" key="4">
    <source>
        <dbReference type="SAM" id="MobiDB-lite"/>
    </source>
</evidence>
<dbReference type="Gene3D" id="1.25.40.10">
    <property type="entry name" value="Tetratricopeptide repeat domain"/>
    <property type="match status" value="3"/>
</dbReference>
<feature type="region of interest" description="Disordered" evidence="4">
    <location>
        <begin position="1"/>
        <end position="38"/>
    </location>
</feature>
<dbReference type="OrthoDB" id="440128at2759"/>
<comment type="subcellular location">
    <subcellularLocation>
        <location evidence="1">Nucleus</location>
    </subcellularLocation>
</comment>
<dbReference type="Proteomes" id="UP000649328">
    <property type="component" value="Unassembled WGS sequence"/>
</dbReference>
<dbReference type="SMART" id="SM00386">
    <property type="entry name" value="HAT"/>
    <property type="match status" value="5"/>
</dbReference>
<dbReference type="PANTHER" id="PTHR11246">
    <property type="entry name" value="PRE-MRNA SPLICING FACTOR"/>
    <property type="match status" value="1"/>
</dbReference>
<evidence type="ECO:0000256" key="2">
    <source>
        <dbReference type="ARBA" id="ARBA00022737"/>
    </source>
</evidence>
<dbReference type="PANTHER" id="PTHR11246:SF1">
    <property type="entry name" value="PRE-MRNA-PROCESSING FACTOR 6"/>
    <property type="match status" value="1"/>
</dbReference>
<dbReference type="InterPro" id="IPR011990">
    <property type="entry name" value="TPR-like_helical_dom_sf"/>
</dbReference>
<evidence type="ECO:0000256" key="3">
    <source>
        <dbReference type="ARBA" id="ARBA00023242"/>
    </source>
</evidence>
<evidence type="ECO:0000313" key="7">
    <source>
        <dbReference type="Proteomes" id="UP000649328"/>
    </source>
</evidence>
<dbReference type="Pfam" id="PF06424">
    <property type="entry name" value="PRP1_N"/>
    <property type="match status" value="1"/>
</dbReference>
<dbReference type="GO" id="GO:0046540">
    <property type="term" value="C:U4/U6 x U5 tri-snRNP complex"/>
    <property type="evidence" value="ECO:0007669"/>
    <property type="project" value="TreeGrafter"/>
</dbReference>
<evidence type="ECO:0000259" key="5">
    <source>
        <dbReference type="Pfam" id="PF06424"/>
    </source>
</evidence>
<keyword evidence="2" id="KW-0677">Repeat</keyword>
<keyword evidence="3" id="KW-0539">Nucleus</keyword>
<dbReference type="InterPro" id="IPR010491">
    <property type="entry name" value="PRP1_N"/>
</dbReference>
<keyword evidence="7" id="KW-1185">Reference proteome</keyword>
<dbReference type="GO" id="GO:0071013">
    <property type="term" value="C:catalytic step 2 spliceosome"/>
    <property type="evidence" value="ECO:0007669"/>
    <property type="project" value="TreeGrafter"/>
</dbReference>
<dbReference type="GO" id="GO:0000244">
    <property type="term" value="P:spliceosomal tri-snRNP complex assembly"/>
    <property type="evidence" value="ECO:0007669"/>
    <property type="project" value="TreeGrafter"/>
</dbReference>
<organism evidence="6 7">
    <name type="scientific">Metschnikowia pulcherrima</name>
    <dbReference type="NCBI Taxonomy" id="27326"/>
    <lineage>
        <taxon>Eukaryota</taxon>
        <taxon>Fungi</taxon>
        <taxon>Dikarya</taxon>
        <taxon>Ascomycota</taxon>
        <taxon>Saccharomycotina</taxon>
        <taxon>Pichiomycetes</taxon>
        <taxon>Metschnikowiaceae</taxon>
        <taxon>Metschnikowia</taxon>
    </lineage>
</organism>
<dbReference type="SUPFAM" id="SSF48452">
    <property type="entry name" value="TPR-like"/>
    <property type="match status" value="2"/>
</dbReference>
<feature type="domain" description="PRP1 splicing factor N-terminal" evidence="5">
    <location>
        <begin position="11"/>
        <end position="141"/>
    </location>
</feature>
<evidence type="ECO:0000256" key="1">
    <source>
        <dbReference type="ARBA" id="ARBA00004123"/>
    </source>
</evidence>
<accession>A0A8H7LEC3</accession>
<proteinExistence type="predicted"/>
<name>A0A8H7LEC3_9ASCO</name>
<dbReference type="InterPro" id="IPR045075">
    <property type="entry name" value="Syf1-like"/>
</dbReference>
<comment type="caution">
    <text evidence="6">The sequence shown here is derived from an EMBL/GenBank/DDBJ whole genome shotgun (WGS) entry which is preliminary data.</text>
</comment>
<dbReference type="AlphaFoldDB" id="A0A8H7LEC3"/>